<name>A0AC35UD04_9BILA</name>
<organism evidence="1 2">
    <name type="scientific">Rhabditophanes sp. KR3021</name>
    <dbReference type="NCBI Taxonomy" id="114890"/>
    <lineage>
        <taxon>Eukaryota</taxon>
        <taxon>Metazoa</taxon>
        <taxon>Ecdysozoa</taxon>
        <taxon>Nematoda</taxon>
        <taxon>Chromadorea</taxon>
        <taxon>Rhabditida</taxon>
        <taxon>Tylenchina</taxon>
        <taxon>Panagrolaimomorpha</taxon>
        <taxon>Strongyloidoidea</taxon>
        <taxon>Alloionematidae</taxon>
        <taxon>Rhabditophanes</taxon>
    </lineage>
</organism>
<protein>
    <submittedName>
        <fullName evidence="2">Uncharacterized protein</fullName>
    </submittedName>
</protein>
<reference evidence="2" key="1">
    <citation type="submission" date="2016-11" db="UniProtKB">
        <authorList>
            <consortium name="WormBaseParasite"/>
        </authorList>
    </citation>
    <scope>IDENTIFICATION</scope>
    <source>
        <strain evidence="2">KR3021</strain>
    </source>
</reference>
<evidence type="ECO:0000313" key="1">
    <source>
        <dbReference type="Proteomes" id="UP000095286"/>
    </source>
</evidence>
<sequence length="133" mass="15809">MKEIPNVEMEDVKSGNVEDKKKKERHKPCMRIGVSEMEETNKKKWKSGFAWRKSKDTTLSDGKEESPQTMEVTKQAKLRVTNNMRSGKHEKDSKSKNRRPLKKKIRNLKMKRHIYKGDDNYKKMESDFQQSYN</sequence>
<dbReference type="WBParaSite" id="RSKR_0001016400.1">
    <property type="protein sequence ID" value="RSKR_0001016400.1"/>
    <property type="gene ID" value="RSKR_0001016400"/>
</dbReference>
<accession>A0AC35UD04</accession>
<evidence type="ECO:0000313" key="2">
    <source>
        <dbReference type="WBParaSite" id="RSKR_0001016400.1"/>
    </source>
</evidence>
<dbReference type="Proteomes" id="UP000095286">
    <property type="component" value="Unplaced"/>
</dbReference>
<proteinExistence type="predicted"/>